<dbReference type="Proteomes" id="UP000030687">
    <property type="component" value="Unassembled WGS sequence"/>
</dbReference>
<dbReference type="EMBL" id="KI536978">
    <property type="protein sequence ID" value="ESR36508.1"/>
    <property type="molecule type" value="Genomic_DNA"/>
</dbReference>
<protein>
    <submittedName>
        <fullName evidence="1">Uncharacterized protein</fullName>
    </submittedName>
</protein>
<dbReference type="STRING" id="85681.V4RQ07"/>
<accession>V4RQ07</accession>
<proteinExistence type="predicted"/>
<gene>
    <name evidence="1" type="ORF">CICLE_v10029778mg</name>
</gene>
<dbReference type="Gramene" id="ESR36508">
    <property type="protein sequence ID" value="ESR36508"/>
    <property type="gene ID" value="CICLE_v10029778mg"/>
</dbReference>
<evidence type="ECO:0000313" key="1">
    <source>
        <dbReference type="EMBL" id="ESR36508.1"/>
    </source>
</evidence>
<dbReference type="InParanoid" id="V4RQ07"/>
<evidence type="ECO:0000313" key="2">
    <source>
        <dbReference type="Proteomes" id="UP000030687"/>
    </source>
</evidence>
<sequence length="63" mass="7441">MYYSFPSTHYGATLKKVEVSQHSKYFCEFYGKVIHSPLSCSLSFFISFYAHGSMTVRFCLWMY</sequence>
<keyword evidence="2" id="KW-1185">Reference proteome</keyword>
<dbReference type="KEGG" id="cic:CICLE_v10029778mg"/>
<dbReference type="AlphaFoldDB" id="V4RQ07"/>
<name>V4RQ07_CITCL</name>
<reference evidence="1 2" key="1">
    <citation type="submission" date="2013-10" db="EMBL/GenBank/DDBJ databases">
        <authorList>
            <consortium name="International Citrus Genome Consortium"/>
            <person name="Jenkins J."/>
            <person name="Schmutz J."/>
            <person name="Prochnik S."/>
            <person name="Rokhsar D."/>
            <person name="Gmitter F."/>
            <person name="Ollitrault P."/>
            <person name="Machado M."/>
            <person name="Talon M."/>
            <person name="Wincker P."/>
            <person name="Jaillon O."/>
            <person name="Morgante M."/>
        </authorList>
    </citation>
    <scope>NUCLEOTIDE SEQUENCE</scope>
    <source>
        <strain evidence="2">cv. Clemenules</strain>
    </source>
</reference>
<organism evidence="1 2">
    <name type="scientific">Citrus clementina</name>
    <name type="common">Clementine</name>
    <name type="synonym">Citrus deliciosa x Citrus sinensis</name>
    <dbReference type="NCBI Taxonomy" id="85681"/>
    <lineage>
        <taxon>Eukaryota</taxon>
        <taxon>Viridiplantae</taxon>
        <taxon>Streptophyta</taxon>
        <taxon>Embryophyta</taxon>
        <taxon>Tracheophyta</taxon>
        <taxon>Spermatophyta</taxon>
        <taxon>Magnoliopsida</taxon>
        <taxon>eudicotyledons</taxon>
        <taxon>Gunneridae</taxon>
        <taxon>Pentapetalae</taxon>
        <taxon>rosids</taxon>
        <taxon>malvids</taxon>
        <taxon>Sapindales</taxon>
        <taxon>Rutaceae</taxon>
        <taxon>Aurantioideae</taxon>
        <taxon>Citrus</taxon>
    </lineage>
</organism>